<evidence type="ECO:0000259" key="9">
    <source>
        <dbReference type="PROSITE" id="PS51903"/>
    </source>
</evidence>
<dbReference type="SMART" id="SM01086">
    <property type="entry name" value="ClpB_D2-small"/>
    <property type="match status" value="1"/>
</dbReference>
<dbReference type="Pfam" id="PF10431">
    <property type="entry name" value="ClpB_D2-small"/>
    <property type="match status" value="1"/>
</dbReference>
<evidence type="ECO:0000256" key="3">
    <source>
        <dbReference type="ARBA" id="ARBA00022840"/>
    </source>
</evidence>
<feature type="coiled-coil region" evidence="7">
    <location>
        <begin position="413"/>
        <end position="459"/>
    </location>
</feature>
<dbReference type="InterPro" id="IPR003959">
    <property type="entry name" value="ATPase_AAA_core"/>
</dbReference>
<dbReference type="InterPro" id="IPR001270">
    <property type="entry name" value="ClpA/B"/>
</dbReference>
<dbReference type="Gene3D" id="1.10.8.60">
    <property type="match status" value="2"/>
</dbReference>
<reference evidence="10 11" key="2">
    <citation type="submission" date="2018-06" db="EMBL/GenBank/DDBJ databases">
        <authorList>
            <person name="Zhirakovskaya E."/>
        </authorList>
    </citation>
    <scope>NUCLEOTIDE SEQUENCE [LARGE SCALE GENOMIC DNA]</scope>
    <source>
        <strain evidence="10 11">FBKL4.011</strain>
    </source>
</reference>
<keyword evidence="10" id="KW-0378">Hydrolase</keyword>
<dbReference type="InterPro" id="IPR027417">
    <property type="entry name" value="P-loop_NTPase"/>
</dbReference>
<evidence type="ECO:0000256" key="6">
    <source>
        <dbReference type="RuleBase" id="RU004432"/>
    </source>
</evidence>
<dbReference type="GO" id="GO:0034605">
    <property type="term" value="P:cellular response to heat"/>
    <property type="evidence" value="ECO:0007669"/>
    <property type="project" value="TreeGrafter"/>
</dbReference>
<dbReference type="Pfam" id="PF02861">
    <property type="entry name" value="Clp_N"/>
    <property type="match status" value="1"/>
</dbReference>
<dbReference type="InterPro" id="IPR041546">
    <property type="entry name" value="ClpA/ClpB_AAA_lid"/>
</dbReference>
<name>A0A364K374_9BACL</name>
<dbReference type="Pfam" id="PF07724">
    <property type="entry name" value="AAA_2"/>
    <property type="match status" value="1"/>
</dbReference>
<dbReference type="InterPro" id="IPR050130">
    <property type="entry name" value="ClpA_ClpB"/>
</dbReference>
<dbReference type="PANTHER" id="PTHR11638:SF18">
    <property type="entry name" value="HEAT SHOCK PROTEIN 104"/>
    <property type="match status" value="1"/>
</dbReference>
<sequence length="813" mass="90801">MLFGRFTERAQKVLALAQEEAVRLGHSSIGTEHILLGLVREGEGIAAKALIALGLGLEKIQKEVETLIGRGTAQTHNIGYTPRAKKVIELSMDEARKLGHTYVGTEHILLGLIREGEGVAARVLNNLGISLNKARQQVLQLLGSSELGGAHQGNSSHANTPTLDSLARDLTQAARDHNLDPVIGRSKEIERVIQVLSRRTKNNPVLIGEPGVGKTAVAEGLAQRIVDGEIPETLRGKRVMTLDMGTVVAGTKYRGEFEDRLKKIMDEIRQAGNIILFIDELHTLIGAGGAEGAIDASNILKPALARGELQCIGATTLDEYRKYIEKDAALERRFQPITVDEPTTEEAILILEGLRDRYEAHHRVKITDEAIEQAVKLSDRYITDRYLPDKAIDLIDEAASKVRLSSYTVPPELKKLEQEMEEVKKEKDAAVQSQEFEKAAALRDREQKLREKLDLTRNNWKQAQGKTDSEVTADDIAEVVANWTGIPVKKLAQAESERLLKLESILHSRVIGQEEAVKSVSRAIRRARAGLKDPKRPIGSFIFLGPTGVGKTELARALAESMFGDEDAMIRIDMSEYMEKHATSRLIGSPPGYVGYDEGGQLTEKVRRKPYSVVLFDEIEKAHPEVFNILLQVLEDGRLTDGKGRTVDFRNTIIIMTSNIGAHAIRKNTRLGFTQSNNSEDDYENMKRSVMDELKKSFRPEFLNRIDDVIVFHALKEEHLQEIVSLMAEQLRKRLHEQEIDFTLTEEAKKHLAKEGYDPTYGARPLRRAIQKHIEDRLSEELLRGTINRGDSVKIDVQDNQLSVEKVNPTHSK</sequence>
<dbReference type="FunFam" id="1.10.8.60:FF:000017">
    <property type="entry name" value="ATP-dependent chaperone ClpB"/>
    <property type="match status" value="1"/>
</dbReference>
<dbReference type="InterPro" id="IPR036628">
    <property type="entry name" value="Clp_N_dom_sf"/>
</dbReference>
<dbReference type="PANTHER" id="PTHR11638">
    <property type="entry name" value="ATP-DEPENDENT CLP PROTEASE"/>
    <property type="match status" value="1"/>
</dbReference>
<evidence type="ECO:0000256" key="1">
    <source>
        <dbReference type="ARBA" id="ARBA00022737"/>
    </source>
</evidence>
<evidence type="ECO:0000259" key="8">
    <source>
        <dbReference type="PROSITE" id="PS50151"/>
    </source>
</evidence>
<dbReference type="PRINTS" id="PR00300">
    <property type="entry name" value="CLPPROTEASEA"/>
</dbReference>
<reference evidence="10 11" key="1">
    <citation type="submission" date="2018-06" db="EMBL/GenBank/DDBJ databases">
        <title>Thermoflavimicrobium daqus sp. nov., a thermophilic microbe isolated from Moutai-flavour Daqu.</title>
        <authorList>
            <person name="Wang X."/>
            <person name="Zhou H."/>
        </authorList>
    </citation>
    <scope>NUCLEOTIDE SEQUENCE [LARGE SCALE GENOMIC DNA]</scope>
    <source>
        <strain evidence="10 11">FBKL4.011</strain>
    </source>
</reference>
<protein>
    <submittedName>
        <fullName evidence="10">ATP-dependent Clp protease ATP-binding subunit ClpC</fullName>
    </submittedName>
</protein>
<dbReference type="GO" id="GO:0016887">
    <property type="term" value="F:ATP hydrolysis activity"/>
    <property type="evidence" value="ECO:0007669"/>
    <property type="project" value="InterPro"/>
</dbReference>
<dbReference type="InterPro" id="IPR003593">
    <property type="entry name" value="AAA+_ATPase"/>
</dbReference>
<feature type="domain" description="Clp R" evidence="9">
    <location>
        <begin position="3"/>
        <end position="144"/>
    </location>
</feature>
<dbReference type="InterPro" id="IPR004176">
    <property type="entry name" value="Clp_R_N"/>
</dbReference>
<dbReference type="InterPro" id="IPR028299">
    <property type="entry name" value="ClpA/B_CS2"/>
</dbReference>
<dbReference type="Proteomes" id="UP000251213">
    <property type="component" value="Unassembled WGS sequence"/>
</dbReference>
<proteinExistence type="inferred from homology"/>
<keyword evidence="7" id="KW-0175">Coiled coil</keyword>
<dbReference type="FunFam" id="3.40.50.300:FF:000025">
    <property type="entry name" value="ATP-dependent Clp protease subunit"/>
    <property type="match status" value="1"/>
</dbReference>
<dbReference type="InterPro" id="IPR018368">
    <property type="entry name" value="ClpA/B_CS1"/>
</dbReference>
<organism evidence="10 11">
    <name type="scientific">Thermoflavimicrobium daqui</name>
    <dbReference type="NCBI Taxonomy" id="2137476"/>
    <lineage>
        <taxon>Bacteria</taxon>
        <taxon>Bacillati</taxon>
        <taxon>Bacillota</taxon>
        <taxon>Bacilli</taxon>
        <taxon>Bacillales</taxon>
        <taxon>Thermoactinomycetaceae</taxon>
        <taxon>Thermoflavimicrobium</taxon>
    </lineage>
</organism>
<dbReference type="SUPFAM" id="SSF81923">
    <property type="entry name" value="Double Clp-N motif"/>
    <property type="match status" value="1"/>
</dbReference>
<evidence type="ECO:0000256" key="7">
    <source>
        <dbReference type="SAM" id="Coils"/>
    </source>
</evidence>
<dbReference type="PROSITE" id="PS51903">
    <property type="entry name" value="CLP_R"/>
    <property type="match status" value="1"/>
</dbReference>
<dbReference type="InterPro" id="IPR019489">
    <property type="entry name" value="Clp_ATPase_C"/>
</dbReference>
<dbReference type="EMBL" id="QJKK01000007">
    <property type="protein sequence ID" value="RAL23218.1"/>
    <property type="molecule type" value="Genomic_DNA"/>
</dbReference>
<dbReference type="GO" id="GO:0008233">
    <property type="term" value="F:peptidase activity"/>
    <property type="evidence" value="ECO:0007669"/>
    <property type="project" value="UniProtKB-KW"/>
</dbReference>
<dbReference type="PROSITE" id="PS00870">
    <property type="entry name" value="CLPAB_1"/>
    <property type="match status" value="1"/>
</dbReference>
<dbReference type="InterPro" id="IPR001943">
    <property type="entry name" value="UVR_dom"/>
</dbReference>
<dbReference type="PROSITE" id="PS00871">
    <property type="entry name" value="CLPAB_2"/>
    <property type="match status" value="1"/>
</dbReference>
<comment type="caution">
    <text evidence="10">The sequence shown here is derived from an EMBL/GenBank/DDBJ whole genome shotgun (WGS) entry which is preliminary data.</text>
</comment>
<keyword evidence="4 6" id="KW-0143">Chaperone</keyword>
<dbReference type="FunFam" id="3.40.50.300:FF:000010">
    <property type="entry name" value="Chaperone clpB 1, putative"/>
    <property type="match status" value="1"/>
</dbReference>
<evidence type="ECO:0000256" key="2">
    <source>
        <dbReference type="ARBA" id="ARBA00022741"/>
    </source>
</evidence>
<dbReference type="Pfam" id="PF00004">
    <property type="entry name" value="AAA"/>
    <property type="match status" value="1"/>
</dbReference>
<dbReference type="Gene3D" id="4.10.860.10">
    <property type="entry name" value="UVR domain"/>
    <property type="match status" value="1"/>
</dbReference>
<dbReference type="AlphaFoldDB" id="A0A364K374"/>
<dbReference type="GO" id="GO:0005737">
    <property type="term" value="C:cytoplasm"/>
    <property type="evidence" value="ECO:0007669"/>
    <property type="project" value="TreeGrafter"/>
</dbReference>
<dbReference type="SMART" id="SM00382">
    <property type="entry name" value="AAA"/>
    <property type="match status" value="2"/>
</dbReference>
<dbReference type="RefSeq" id="WP_113659525.1">
    <property type="nucleotide sequence ID" value="NZ_KZ845669.1"/>
</dbReference>
<dbReference type="Pfam" id="PF17871">
    <property type="entry name" value="AAA_lid_9"/>
    <property type="match status" value="1"/>
</dbReference>
<keyword evidence="2 6" id="KW-0547">Nucleotide-binding</keyword>
<evidence type="ECO:0000256" key="4">
    <source>
        <dbReference type="ARBA" id="ARBA00023186"/>
    </source>
</evidence>
<dbReference type="PROSITE" id="PS50151">
    <property type="entry name" value="UVR"/>
    <property type="match status" value="1"/>
</dbReference>
<dbReference type="CDD" id="cd19499">
    <property type="entry name" value="RecA-like_ClpB_Hsp104-like"/>
    <property type="match status" value="1"/>
</dbReference>
<dbReference type="FunFam" id="1.10.1780.10:FF:000001">
    <property type="entry name" value="ATP-dependent Clp protease ATP-binding subunit"/>
    <property type="match status" value="1"/>
</dbReference>
<feature type="domain" description="UVR" evidence="8">
    <location>
        <begin position="417"/>
        <end position="452"/>
    </location>
</feature>
<evidence type="ECO:0000256" key="5">
    <source>
        <dbReference type="PROSITE-ProRule" id="PRU01251"/>
    </source>
</evidence>
<keyword evidence="1 5" id="KW-0677">Repeat</keyword>
<dbReference type="Gene3D" id="3.40.50.300">
    <property type="entry name" value="P-loop containing nucleotide triphosphate hydrolases"/>
    <property type="match status" value="2"/>
</dbReference>
<keyword evidence="11" id="KW-1185">Reference proteome</keyword>
<dbReference type="GO" id="GO:0005524">
    <property type="term" value="F:ATP binding"/>
    <property type="evidence" value="ECO:0007669"/>
    <property type="project" value="UniProtKB-KW"/>
</dbReference>
<keyword evidence="3 6" id="KW-0067">ATP-binding</keyword>
<accession>A0A364K374</accession>
<dbReference type="Gene3D" id="1.10.1780.10">
    <property type="entry name" value="Clp, N-terminal domain"/>
    <property type="match status" value="1"/>
</dbReference>
<dbReference type="SUPFAM" id="SSF52540">
    <property type="entry name" value="P-loop containing nucleoside triphosphate hydrolases"/>
    <property type="match status" value="2"/>
</dbReference>
<dbReference type="CDD" id="cd00009">
    <property type="entry name" value="AAA"/>
    <property type="match status" value="1"/>
</dbReference>
<dbReference type="GO" id="GO:0006508">
    <property type="term" value="P:proteolysis"/>
    <property type="evidence" value="ECO:0007669"/>
    <property type="project" value="UniProtKB-KW"/>
</dbReference>
<keyword evidence="10" id="KW-0645">Protease</keyword>
<evidence type="ECO:0000313" key="10">
    <source>
        <dbReference type="EMBL" id="RAL23218.1"/>
    </source>
</evidence>
<comment type="similarity">
    <text evidence="6">Belongs to the ClpA/ClpB family.</text>
</comment>
<dbReference type="OrthoDB" id="9803641at2"/>
<gene>
    <name evidence="10" type="ORF">DL897_12700</name>
</gene>
<evidence type="ECO:0000313" key="11">
    <source>
        <dbReference type="Proteomes" id="UP000251213"/>
    </source>
</evidence>